<evidence type="ECO:0000256" key="1">
    <source>
        <dbReference type="SAM" id="MobiDB-lite"/>
    </source>
</evidence>
<dbReference type="EMBL" id="JXLN01006918">
    <property type="protein sequence ID" value="KPM03988.1"/>
    <property type="molecule type" value="Genomic_DNA"/>
</dbReference>
<name>A0A131ZYR1_SARSC</name>
<dbReference type="EMBL" id="WVUK01000056">
    <property type="protein sequence ID" value="KAF7492596.1"/>
    <property type="molecule type" value="Genomic_DNA"/>
</dbReference>
<protein>
    <submittedName>
        <fullName evidence="3 4">Uncharacterized protein</fullName>
    </submittedName>
</protein>
<dbReference type="Proteomes" id="UP000070412">
    <property type="component" value="Unassembled WGS sequence"/>
</dbReference>
<evidence type="ECO:0000313" key="6">
    <source>
        <dbReference type="Proteomes" id="UP000616769"/>
    </source>
</evidence>
<evidence type="ECO:0000313" key="4">
    <source>
        <dbReference type="EnsemblMetazoa" id="KAF7492596.1"/>
    </source>
</evidence>
<feature type="region of interest" description="Disordered" evidence="1">
    <location>
        <begin position="252"/>
        <end position="305"/>
    </location>
</feature>
<accession>A0A131ZYR1</accession>
<keyword evidence="5" id="KW-1185">Reference proteome</keyword>
<evidence type="ECO:0000313" key="3">
    <source>
        <dbReference type="EMBL" id="KPM03988.1"/>
    </source>
</evidence>
<sequence>MDSFLNDSDSFKLLPAPTFAAEKNCQELFDELFNADELIVKRPTKTYSNCATRRPLRHIRLTEKDDNEDNDDEDEDEDENFPEDHDALFASEKIERMKAKKPKRKLIYPNVSKDAVLKAYNQAVESNELPDFDEIDKFPLSIVTKAEEKSQMKKKSIRRSTLKKSKRISSQSYKDKNKKPKNIEKENIEASKLISPVDDIKTKSSPRRSLRKTRQSILKNNVKNTIHTKENNIETDRNLFDLNESCIVGEMKSRSTTMSKSSSNVGSRKSTSKIKSSTPFVSIDKASAPQRSTRNRALRSRGNLF</sequence>
<dbReference type="EnsemblMetazoa" id="SSS_88s_mrna">
    <property type="protein sequence ID" value="KAF7492596.1"/>
    <property type="gene ID" value="SSS_88"/>
</dbReference>
<feature type="region of interest" description="Disordered" evidence="1">
    <location>
        <begin position="197"/>
        <end position="216"/>
    </location>
</feature>
<reference evidence="4" key="4">
    <citation type="submission" date="2022-06" db="UniProtKB">
        <authorList>
            <consortium name="EnsemblMetazoa"/>
        </authorList>
    </citation>
    <scope>IDENTIFICATION</scope>
</reference>
<feature type="compositionally biased region" description="Basic residues" evidence="1">
    <location>
        <begin position="204"/>
        <end position="214"/>
    </location>
</feature>
<feature type="region of interest" description="Disordered" evidence="1">
    <location>
        <begin position="148"/>
        <end position="190"/>
    </location>
</feature>
<reference evidence="3 6" key="1">
    <citation type="journal article" date="2015" name="Parasit. Vectors">
        <title>Draft genome of the scabies mite.</title>
        <authorList>
            <person name="Rider S.D.Jr."/>
            <person name="Morgan M.S."/>
            <person name="Arlian L.G."/>
        </authorList>
    </citation>
    <scope>NUCLEOTIDE SEQUENCE [LARGE SCALE GENOMIC DNA]</scope>
    <source>
        <strain evidence="3">Arlian Lab</strain>
    </source>
</reference>
<reference evidence="5" key="2">
    <citation type="journal article" date="2020" name="PLoS Negl. Trop. Dis.">
        <title>High-quality nuclear genome for Sarcoptes scabiei-A critical resource for a neglected parasite.</title>
        <authorList>
            <person name="Korhonen P.K."/>
            <person name="Gasser R.B."/>
            <person name="Ma G."/>
            <person name="Wang T."/>
            <person name="Stroehlein A.J."/>
            <person name="Young N.D."/>
            <person name="Ang C.S."/>
            <person name="Fernando D.D."/>
            <person name="Lu H.C."/>
            <person name="Taylor S."/>
            <person name="Reynolds S.L."/>
            <person name="Mofiz E."/>
            <person name="Najaraj S.H."/>
            <person name="Gowda H."/>
            <person name="Madugundu A."/>
            <person name="Renuse S."/>
            <person name="Holt D."/>
            <person name="Pandey A."/>
            <person name="Papenfuss A.T."/>
            <person name="Fischer K."/>
        </authorList>
    </citation>
    <scope>NUCLEOTIDE SEQUENCE [LARGE SCALE GENOMIC DNA]</scope>
</reference>
<evidence type="ECO:0000313" key="5">
    <source>
        <dbReference type="Proteomes" id="UP000070412"/>
    </source>
</evidence>
<proteinExistence type="predicted"/>
<organism evidence="3 6">
    <name type="scientific">Sarcoptes scabiei</name>
    <name type="common">Itch mite</name>
    <name type="synonym">Acarus scabiei</name>
    <dbReference type="NCBI Taxonomy" id="52283"/>
    <lineage>
        <taxon>Eukaryota</taxon>
        <taxon>Metazoa</taxon>
        <taxon>Ecdysozoa</taxon>
        <taxon>Arthropoda</taxon>
        <taxon>Chelicerata</taxon>
        <taxon>Arachnida</taxon>
        <taxon>Acari</taxon>
        <taxon>Acariformes</taxon>
        <taxon>Sarcoptiformes</taxon>
        <taxon>Astigmata</taxon>
        <taxon>Psoroptidia</taxon>
        <taxon>Sarcoptoidea</taxon>
        <taxon>Sarcoptidae</taxon>
        <taxon>Sarcoptinae</taxon>
        <taxon>Sarcoptes</taxon>
    </lineage>
</organism>
<feature type="region of interest" description="Disordered" evidence="1">
    <location>
        <begin position="61"/>
        <end position="84"/>
    </location>
</feature>
<reference evidence="2" key="3">
    <citation type="submission" date="2020-01" db="EMBL/GenBank/DDBJ databases">
        <authorList>
            <person name="Korhonen P.K.K."/>
            <person name="Guangxu M.G."/>
            <person name="Wang T.W."/>
            <person name="Stroehlein A.J.S."/>
            <person name="Young N.D."/>
            <person name="Ang C.-S.A."/>
            <person name="Fernando D.W.F."/>
            <person name="Lu H.L."/>
            <person name="Taylor S.T."/>
            <person name="Ehtesham M.E.M."/>
            <person name="Najaraj S.H.N."/>
            <person name="Harsha G.H.G."/>
            <person name="Madugundu A.M."/>
            <person name="Renuse S.R."/>
            <person name="Holt D.H."/>
            <person name="Pandey A.P."/>
            <person name="Papenfuss A.P."/>
            <person name="Gasser R.B.G."/>
            <person name="Fischer K.F."/>
        </authorList>
    </citation>
    <scope>NUCLEOTIDE SEQUENCE</scope>
    <source>
        <strain evidence="2">SSS_KF_BRIS2020</strain>
    </source>
</reference>
<evidence type="ECO:0000313" key="2">
    <source>
        <dbReference type="EMBL" id="KAF7492596.1"/>
    </source>
</evidence>
<feature type="compositionally biased region" description="Low complexity" evidence="1">
    <location>
        <begin position="254"/>
        <end position="278"/>
    </location>
</feature>
<dbReference type="Proteomes" id="UP000616769">
    <property type="component" value="Unassembled WGS sequence"/>
</dbReference>
<feature type="compositionally biased region" description="Basic residues" evidence="1">
    <location>
        <begin position="152"/>
        <end position="167"/>
    </location>
</feature>
<dbReference type="OrthoDB" id="10477875at2759"/>
<feature type="compositionally biased region" description="Acidic residues" evidence="1">
    <location>
        <begin position="65"/>
        <end position="81"/>
    </location>
</feature>
<gene>
    <name evidence="3" type="ORF">QR98_0024270</name>
    <name evidence="2" type="ORF">SSS_88</name>
</gene>
<dbReference type="AlphaFoldDB" id="A0A131ZYR1"/>
<dbReference type="VEuPathDB" id="VectorBase:SSCA005717"/>